<dbReference type="GO" id="GO:0006098">
    <property type="term" value="P:pentose-phosphate shunt"/>
    <property type="evidence" value="ECO:0007669"/>
    <property type="project" value="InterPro"/>
</dbReference>
<comment type="caution">
    <text evidence="9">The sequence shown here is derived from an EMBL/GenBank/DDBJ whole genome shotgun (WGS) entry which is preliminary data.</text>
</comment>
<dbReference type="Gene3D" id="3.40.50.1360">
    <property type="match status" value="1"/>
</dbReference>
<keyword evidence="10" id="KW-1185">Reference proteome</keyword>
<dbReference type="InterPro" id="IPR005900">
    <property type="entry name" value="6-phosphogluconolactonase_DevB"/>
</dbReference>
<dbReference type="RefSeq" id="WP_189582361.1">
    <property type="nucleotide sequence ID" value="NZ_BMYV01000001.1"/>
</dbReference>
<evidence type="ECO:0000256" key="3">
    <source>
        <dbReference type="ARBA" id="ARBA00004961"/>
    </source>
</evidence>
<dbReference type="NCBIfam" id="TIGR01198">
    <property type="entry name" value="pgl"/>
    <property type="match status" value="1"/>
</dbReference>
<dbReference type="SUPFAM" id="SSF100950">
    <property type="entry name" value="NagB/RpiA/CoA transferase-like"/>
    <property type="match status" value="1"/>
</dbReference>
<dbReference type="EMBL" id="BMYV01000001">
    <property type="protein sequence ID" value="GGX62646.1"/>
    <property type="molecule type" value="Genomic_DNA"/>
</dbReference>
<dbReference type="Proteomes" id="UP000600865">
    <property type="component" value="Unassembled WGS sequence"/>
</dbReference>
<evidence type="ECO:0000256" key="4">
    <source>
        <dbReference type="ARBA" id="ARBA00010662"/>
    </source>
</evidence>
<organism evidence="9 10">
    <name type="scientific">Litorimonas cladophorae</name>
    <dbReference type="NCBI Taxonomy" id="1220491"/>
    <lineage>
        <taxon>Bacteria</taxon>
        <taxon>Pseudomonadati</taxon>
        <taxon>Pseudomonadota</taxon>
        <taxon>Alphaproteobacteria</taxon>
        <taxon>Maricaulales</taxon>
        <taxon>Robiginitomaculaceae</taxon>
    </lineage>
</organism>
<dbReference type="Pfam" id="PF01182">
    <property type="entry name" value="Glucosamine_iso"/>
    <property type="match status" value="1"/>
</dbReference>
<evidence type="ECO:0000313" key="10">
    <source>
        <dbReference type="Proteomes" id="UP000600865"/>
    </source>
</evidence>
<evidence type="ECO:0000256" key="2">
    <source>
        <dbReference type="ARBA" id="ARBA00002681"/>
    </source>
</evidence>
<dbReference type="GO" id="GO:0005975">
    <property type="term" value="P:carbohydrate metabolic process"/>
    <property type="evidence" value="ECO:0007669"/>
    <property type="project" value="UniProtKB-UniRule"/>
</dbReference>
<dbReference type="InterPro" id="IPR037171">
    <property type="entry name" value="NagB/RpiA_transferase-like"/>
</dbReference>
<name>A0A918NDN0_9PROT</name>
<proteinExistence type="inferred from homology"/>
<sequence>MHELPNISDIGEPVIGAAAAIESVLRQALKTRGQASLMVSGGSSPKPVYAQLSKAQLNWSKVTISLVDERWVDSGESGSNEDFIRTNLIQNEAKHANFFGLKTPHSTVAEGLAAAEARFEKIAKPFDVCVMGMGGDAHTASWFPNSKGLENALSSNNEDILCEIDATGCPVAGEHPSRISLTLSAVLGSHTIILFIPSAEKRAVFASAGDRPVLDAPVKALLQAGDKLHVFTSPEL</sequence>
<evidence type="ECO:0000256" key="7">
    <source>
        <dbReference type="RuleBase" id="RU365095"/>
    </source>
</evidence>
<gene>
    <name evidence="7 9" type="primary">pgl</name>
    <name evidence="9" type="ORF">GCM10011309_10770</name>
</gene>
<comment type="function">
    <text evidence="2 7">Hydrolysis of 6-phosphogluconolactone to 6-phosphogluconate.</text>
</comment>
<evidence type="ECO:0000256" key="5">
    <source>
        <dbReference type="ARBA" id="ARBA00013198"/>
    </source>
</evidence>
<evidence type="ECO:0000256" key="1">
    <source>
        <dbReference type="ARBA" id="ARBA00000832"/>
    </source>
</evidence>
<dbReference type="PANTHER" id="PTHR11054:SF0">
    <property type="entry name" value="6-PHOSPHOGLUCONOLACTONASE"/>
    <property type="match status" value="1"/>
</dbReference>
<feature type="domain" description="Glucosamine/galactosamine-6-phosphate isomerase" evidence="8">
    <location>
        <begin position="17"/>
        <end position="225"/>
    </location>
</feature>
<comment type="pathway">
    <text evidence="3 7">Carbohydrate degradation; pentose phosphate pathway; D-ribulose 5-phosphate from D-glucose 6-phosphate (oxidative stage): step 2/3.</text>
</comment>
<dbReference type="AlphaFoldDB" id="A0A918NDN0"/>
<dbReference type="InterPro" id="IPR039104">
    <property type="entry name" value="6PGL"/>
</dbReference>
<keyword evidence="7" id="KW-0378">Hydrolase</keyword>
<dbReference type="GO" id="GO:0017057">
    <property type="term" value="F:6-phosphogluconolactonase activity"/>
    <property type="evidence" value="ECO:0007669"/>
    <property type="project" value="UniProtKB-UniRule"/>
</dbReference>
<evidence type="ECO:0000256" key="6">
    <source>
        <dbReference type="ARBA" id="ARBA00020337"/>
    </source>
</evidence>
<evidence type="ECO:0000313" key="9">
    <source>
        <dbReference type="EMBL" id="GGX62646.1"/>
    </source>
</evidence>
<evidence type="ECO:0000259" key="8">
    <source>
        <dbReference type="Pfam" id="PF01182"/>
    </source>
</evidence>
<dbReference type="InterPro" id="IPR006148">
    <property type="entry name" value="Glc/Gal-6P_isomerase"/>
</dbReference>
<protein>
    <recommendedName>
        <fullName evidence="6 7">6-phosphogluconolactonase</fullName>
        <shortName evidence="7">6PGL</shortName>
        <ecNumber evidence="5 7">3.1.1.31</ecNumber>
    </recommendedName>
</protein>
<accession>A0A918NDN0</accession>
<dbReference type="EC" id="3.1.1.31" evidence="5 7"/>
<reference evidence="9 10" key="1">
    <citation type="journal article" date="2014" name="Int. J. Syst. Evol. Microbiol.">
        <title>Complete genome sequence of Corynebacterium casei LMG S-19264T (=DSM 44701T), isolated from a smear-ripened cheese.</title>
        <authorList>
            <consortium name="US DOE Joint Genome Institute (JGI-PGF)"/>
            <person name="Walter F."/>
            <person name="Albersmeier A."/>
            <person name="Kalinowski J."/>
            <person name="Ruckert C."/>
        </authorList>
    </citation>
    <scope>NUCLEOTIDE SEQUENCE [LARGE SCALE GENOMIC DNA]</scope>
    <source>
        <strain evidence="9 10">KCTC 23968</strain>
    </source>
</reference>
<comment type="catalytic activity">
    <reaction evidence="1 7">
        <text>6-phospho-D-glucono-1,5-lactone + H2O = 6-phospho-D-gluconate + H(+)</text>
        <dbReference type="Rhea" id="RHEA:12556"/>
        <dbReference type="ChEBI" id="CHEBI:15377"/>
        <dbReference type="ChEBI" id="CHEBI:15378"/>
        <dbReference type="ChEBI" id="CHEBI:57955"/>
        <dbReference type="ChEBI" id="CHEBI:58759"/>
        <dbReference type="EC" id="3.1.1.31"/>
    </reaction>
</comment>
<comment type="similarity">
    <text evidence="4 7">Belongs to the glucosamine/galactosamine-6-phosphate isomerase family. 6-phosphogluconolactonase subfamily.</text>
</comment>
<dbReference type="PANTHER" id="PTHR11054">
    <property type="entry name" value="6-PHOSPHOGLUCONOLACTONASE"/>
    <property type="match status" value="1"/>
</dbReference>
<dbReference type="CDD" id="cd01400">
    <property type="entry name" value="6PGL"/>
    <property type="match status" value="1"/>
</dbReference>